<dbReference type="RefSeq" id="WP_346248172.1">
    <property type="nucleotide sequence ID" value="NZ_JBDIZK010000012.1"/>
</dbReference>
<dbReference type="InterPro" id="IPR035965">
    <property type="entry name" value="PAS-like_dom_sf"/>
</dbReference>
<dbReference type="EMBL" id="JBDIZK010000012">
    <property type="protein sequence ID" value="MEN3749132.1"/>
    <property type="molecule type" value="Genomic_DNA"/>
</dbReference>
<evidence type="ECO:0000256" key="2">
    <source>
        <dbReference type="ARBA" id="ARBA00012438"/>
    </source>
</evidence>
<proteinExistence type="predicted"/>
<evidence type="ECO:0000259" key="5">
    <source>
        <dbReference type="PROSITE" id="PS50109"/>
    </source>
</evidence>
<keyword evidence="10" id="KW-1185">Reference proteome</keyword>
<dbReference type="Proteomes" id="UP001427805">
    <property type="component" value="Unassembled WGS sequence"/>
</dbReference>
<dbReference type="InterPro" id="IPR013656">
    <property type="entry name" value="PAS_4"/>
</dbReference>
<dbReference type="InterPro" id="IPR036097">
    <property type="entry name" value="HisK_dim/P_sf"/>
</dbReference>
<dbReference type="Gene3D" id="3.30.565.10">
    <property type="entry name" value="Histidine kinase-like ATPase, C-terminal domain"/>
    <property type="match status" value="1"/>
</dbReference>
<comment type="catalytic activity">
    <reaction evidence="1">
        <text>ATP + protein L-histidine = ADP + protein N-phospho-L-histidine.</text>
        <dbReference type="EC" id="2.7.13.3"/>
    </reaction>
</comment>
<feature type="domain" description="Response regulatory" evidence="6">
    <location>
        <begin position="562"/>
        <end position="677"/>
    </location>
</feature>
<dbReference type="PANTHER" id="PTHR43065:SF42">
    <property type="entry name" value="TWO-COMPONENT SENSOR PPRA"/>
    <property type="match status" value="1"/>
</dbReference>
<dbReference type="InterPro" id="IPR003594">
    <property type="entry name" value="HATPase_dom"/>
</dbReference>
<keyword evidence="9" id="KW-0067">ATP-binding</keyword>
<protein>
    <recommendedName>
        <fullName evidence="2">histidine kinase</fullName>
        <ecNumber evidence="2">2.7.13.3</ecNumber>
    </recommendedName>
</protein>
<dbReference type="Pfam" id="PF08448">
    <property type="entry name" value="PAS_4"/>
    <property type="match status" value="1"/>
</dbReference>
<dbReference type="CDD" id="cd00082">
    <property type="entry name" value="HisKA"/>
    <property type="match status" value="1"/>
</dbReference>
<keyword evidence="9" id="KW-0547">Nucleotide-binding</keyword>
<dbReference type="InterPro" id="IPR036890">
    <property type="entry name" value="HATPase_C_sf"/>
</dbReference>
<evidence type="ECO:0000313" key="9">
    <source>
        <dbReference type="EMBL" id="MEN3749132.1"/>
    </source>
</evidence>
<dbReference type="NCBIfam" id="TIGR00229">
    <property type="entry name" value="sensory_box"/>
    <property type="match status" value="1"/>
</dbReference>
<sequence>MVERGLWDGHRVLIVAPYGRDAQSLARLLSERRYDPHCHDTLAEAARAYDDGVGAILLTDEALAGDLGPLARVLDAQRSWSDVPFVVLASKRTGADGVRRRLPDAAMNVIVLERPLGSESLVSAIATALRLRQKQFEMRDRLAELYATREALQGSERELRVIADSLPVLIGFVDRDRIYRFANRAYGEWLGVAVEEVIGRHMADLAGAPGYDLRRPYVDRALGGVESRFELSWPWPDGSRRDADVRYIPRFDEAGSVDGFHVFVADITERKHAAEILEQRVVARTRELEAESASRAQAEAALRQSQKMESLGQLTGGIAHDFNNMLTGVIGGLDIVKRRIAAGRLDDVDRFIEAASTSAQRAAALTARLLAFSRRQSLDAKSINLLDLIASLGDLLRSTLGEQIAIHVAHDGPIPYAVADANQLENAILNLCINARDAMPNGGALTIETGTVDLDRTYSDHHPEVAPGRYVVVAVSDTGVGMAPDVLDKVYEPFFTTKPIGQGTGLGLSMVYGFAQQSGGQVRIHSREGAGTTVKIFLPAAEGATAEERQPAPAVPAGRGQNVLLVEDDASVRLLVRDLLDELGYHAVEVPEAGAAIDILSSDASLDLMISDVGLPGMNGRQLAEIARQHRPDLPILFITGYAENAAIRAGFLGTNMSMVTKPFAVDALARKIDELLAGAPVADPA</sequence>
<evidence type="ECO:0000256" key="3">
    <source>
        <dbReference type="ARBA" id="ARBA00022553"/>
    </source>
</evidence>
<dbReference type="Gene3D" id="1.10.287.130">
    <property type="match status" value="1"/>
</dbReference>
<dbReference type="PANTHER" id="PTHR43065">
    <property type="entry name" value="SENSOR HISTIDINE KINASE"/>
    <property type="match status" value="1"/>
</dbReference>
<dbReference type="Pfam" id="PF00512">
    <property type="entry name" value="HisKA"/>
    <property type="match status" value="1"/>
</dbReference>
<dbReference type="SMART" id="SM00387">
    <property type="entry name" value="HATPase_c"/>
    <property type="match status" value="1"/>
</dbReference>
<dbReference type="InterPro" id="IPR005467">
    <property type="entry name" value="His_kinase_dom"/>
</dbReference>
<dbReference type="InterPro" id="IPR004358">
    <property type="entry name" value="Sig_transdc_His_kin-like_C"/>
</dbReference>
<dbReference type="GO" id="GO:0005524">
    <property type="term" value="F:ATP binding"/>
    <property type="evidence" value="ECO:0007669"/>
    <property type="project" value="UniProtKB-KW"/>
</dbReference>
<evidence type="ECO:0000259" key="8">
    <source>
        <dbReference type="PROSITE" id="PS50113"/>
    </source>
</evidence>
<dbReference type="InterPro" id="IPR001789">
    <property type="entry name" value="Sig_transdc_resp-reg_receiver"/>
</dbReference>
<dbReference type="InterPro" id="IPR000014">
    <property type="entry name" value="PAS"/>
</dbReference>
<name>A0ABV0BC40_9SPHN</name>
<dbReference type="SUPFAM" id="SSF55785">
    <property type="entry name" value="PYP-like sensor domain (PAS domain)"/>
    <property type="match status" value="1"/>
</dbReference>
<gene>
    <name evidence="9" type="ORF">TPR58_18305</name>
</gene>
<accession>A0ABV0BC40</accession>
<feature type="modified residue" description="4-aspartylphosphate" evidence="4">
    <location>
        <position position="612"/>
    </location>
</feature>
<feature type="domain" description="PAS" evidence="7">
    <location>
        <begin position="155"/>
        <end position="200"/>
    </location>
</feature>
<dbReference type="InterPro" id="IPR000700">
    <property type="entry name" value="PAS-assoc_C"/>
</dbReference>
<dbReference type="Gene3D" id="3.30.450.20">
    <property type="entry name" value="PAS domain"/>
    <property type="match status" value="1"/>
</dbReference>
<comment type="caution">
    <text evidence="9">The sequence shown here is derived from an EMBL/GenBank/DDBJ whole genome shotgun (WGS) entry which is preliminary data.</text>
</comment>
<evidence type="ECO:0000259" key="7">
    <source>
        <dbReference type="PROSITE" id="PS50112"/>
    </source>
</evidence>
<evidence type="ECO:0000259" key="6">
    <source>
        <dbReference type="PROSITE" id="PS50110"/>
    </source>
</evidence>
<dbReference type="Pfam" id="PF02518">
    <property type="entry name" value="HATPase_c"/>
    <property type="match status" value="1"/>
</dbReference>
<dbReference type="PROSITE" id="PS50113">
    <property type="entry name" value="PAC"/>
    <property type="match status" value="1"/>
</dbReference>
<dbReference type="InterPro" id="IPR003661">
    <property type="entry name" value="HisK_dim/P_dom"/>
</dbReference>
<dbReference type="SUPFAM" id="SSF55874">
    <property type="entry name" value="ATPase domain of HSP90 chaperone/DNA topoisomerase II/histidine kinase"/>
    <property type="match status" value="1"/>
</dbReference>
<evidence type="ECO:0000256" key="1">
    <source>
        <dbReference type="ARBA" id="ARBA00000085"/>
    </source>
</evidence>
<dbReference type="PROSITE" id="PS50112">
    <property type="entry name" value="PAS"/>
    <property type="match status" value="1"/>
</dbReference>
<organism evidence="9 10">
    <name type="scientific">Sphingomonas rustica</name>
    <dbReference type="NCBI Taxonomy" id="3103142"/>
    <lineage>
        <taxon>Bacteria</taxon>
        <taxon>Pseudomonadati</taxon>
        <taxon>Pseudomonadota</taxon>
        <taxon>Alphaproteobacteria</taxon>
        <taxon>Sphingomonadales</taxon>
        <taxon>Sphingomonadaceae</taxon>
        <taxon>Sphingomonas</taxon>
    </lineage>
</organism>
<dbReference type="CDD" id="cd00130">
    <property type="entry name" value="PAS"/>
    <property type="match status" value="1"/>
</dbReference>
<dbReference type="PROSITE" id="PS50110">
    <property type="entry name" value="RESPONSE_REGULATORY"/>
    <property type="match status" value="1"/>
</dbReference>
<dbReference type="PRINTS" id="PR00344">
    <property type="entry name" value="BCTRLSENSOR"/>
</dbReference>
<dbReference type="InterPro" id="IPR011006">
    <property type="entry name" value="CheY-like_superfamily"/>
</dbReference>
<feature type="domain" description="Histidine kinase" evidence="5">
    <location>
        <begin position="317"/>
        <end position="542"/>
    </location>
</feature>
<evidence type="ECO:0000313" key="10">
    <source>
        <dbReference type="Proteomes" id="UP001427805"/>
    </source>
</evidence>
<dbReference type="SMART" id="SM00388">
    <property type="entry name" value="HisKA"/>
    <property type="match status" value="1"/>
</dbReference>
<dbReference type="SMART" id="SM00448">
    <property type="entry name" value="REC"/>
    <property type="match status" value="1"/>
</dbReference>
<dbReference type="EC" id="2.7.13.3" evidence="2"/>
<dbReference type="SUPFAM" id="SSF47384">
    <property type="entry name" value="Homodimeric domain of signal transducing histidine kinase"/>
    <property type="match status" value="1"/>
</dbReference>
<dbReference type="Pfam" id="PF00072">
    <property type="entry name" value="Response_reg"/>
    <property type="match status" value="1"/>
</dbReference>
<dbReference type="Gene3D" id="3.40.50.2300">
    <property type="match status" value="2"/>
</dbReference>
<dbReference type="SMART" id="SM00091">
    <property type="entry name" value="PAS"/>
    <property type="match status" value="1"/>
</dbReference>
<evidence type="ECO:0000256" key="4">
    <source>
        <dbReference type="PROSITE-ProRule" id="PRU00169"/>
    </source>
</evidence>
<dbReference type="PROSITE" id="PS50109">
    <property type="entry name" value="HIS_KIN"/>
    <property type="match status" value="1"/>
</dbReference>
<keyword evidence="3 4" id="KW-0597">Phosphoprotein</keyword>
<dbReference type="CDD" id="cd16919">
    <property type="entry name" value="HATPase_CckA-like"/>
    <property type="match status" value="1"/>
</dbReference>
<feature type="domain" description="PAC" evidence="8">
    <location>
        <begin position="223"/>
        <end position="279"/>
    </location>
</feature>
<reference evidence="9 10" key="1">
    <citation type="submission" date="2024-05" db="EMBL/GenBank/DDBJ databases">
        <title>Sphingomonas sp. HF-S3 16S ribosomal RNA gene Genome sequencing and assembly.</title>
        <authorList>
            <person name="Lee H."/>
        </authorList>
    </citation>
    <scope>NUCLEOTIDE SEQUENCE [LARGE SCALE GENOMIC DNA]</scope>
    <source>
        <strain evidence="9 10">HF-S3</strain>
    </source>
</reference>
<dbReference type="SUPFAM" id="SSF52172">
    <property type="entry name" value="CheY-like"/>
    <property type="match status" value="2"/>
</dbReference>